<comment type="caution">
    <text evidence="5">The sequence shown here is derived from an EMBL/GenBank/DDBJ whole genome shotgun (WGS) entry which is preliminary data.</text>
</comment>
<feature type="compositionally biased region" description="Polar residues" evidence="3">
    <location>
        <begin position="669"/>
        <end position="690"/>
    </location>
</feature>
<feature type="region of interest" description="Disordered" evidence="3">
    <location>
        <begin position="1"/>
        <end position="143"/>
    </location>
</feature>
<evidence type="ECO:0000256" key="2">
    <source>
        <dbReference type="RuleBase" id="RU000682"/>
    </source>
</evidence>
<dbReference type="SUPFAM" id="SSF46689">
    <property type="entry name" value="Homeodomain-like"/>
    <property type="match status" value="1"/>
</dbReference>
<protein>
    <recommendedName>
        <fullName evidence="4">Homeobox domain-containing protein</fullName>
    </recommendedName>
</protein>
<feature type="compositionally biased region" description="Basic and acidic residues" evidence="3">
    <location>
        <begin position="53"/>
        <end position="108"/>
    </location>
</feature>
<dbReference type="InterPro" id="IPR042988">
    <property type="entry name" value="NOBOX"/>
</dbReference>
<organism evidence="5 6">
    <name type="scientific">Mugilogobius chulae</name>
    <name type="common">yellowstripe goby</name>
    <dbReference type="NCBI Taxonomy" id="88201"/>
    <lineage>
        <taxon>Eukaryota</taxon>
        <taxon>Metazoa</taxon>
        <taxon>Chordata</taxon>
        <taxon>Craniata</taxon>
        <taxon>Vertebrata</taxon>
        <taxon>Euteleostomi</taxon>
        <taxon>Actinopterygii</taxon>
        <taxon>Neopterygii</taxon>
        <taxon>Teleostei</taxon>
        <taxon>Neoteleostei</taxon>
        <taxon>Acanthomorphata</taxon>
        <taxon>Gobiaria</taxon>
        <taxon>Gobiiformes</taxon>
        <taxon>Gobioidei</taxon>
        <taxon>Gobiidae</taxon>
        <taxon>Gobionellinae</taxon>
        <taxon>Mugilogobius</taxon>
    </lineage>
</organism>
<dbReference type="AlphaFoldDB" id="A0AAW0NGY1"/>
<dbReference type="CDD" id="cd00086">
    <property type="entry name" value="homeodomain"/>
    <property type="match status" value="1"/>
</dbReference>
<dbReference type="PANTHER" id="PTHR47060:SF1">
    <property type="entry name" value="HOMEOBOX PROTEIN NOBOX"/>
    <property type="match status" value="1"/>
</dbReference>
<dbReference type="PANTHER" id="PTHR47060">
    <property type="entry name" value="HOMEOBOX PROTEIN NOBOX"/>
    <property type="match status" value="1"/>
</dbReference>
<feature type="region of interest" description="Disordered" evidence="3">
    <location>
        <begin position="645"/>
        <end position="690"/>
    </location>
</feature>
<feature type="compositionally biased region" description="Polar residues" evidence="3">
    <location>
        <begin position="359"/>
        <end position="372"/>
    </location>
</feature>
<evidence type="ECO:0000256" key="3">
    <source>
        <dbReference type="SAM" id="MobiDB-lite"/>
    </source>
</evidence>
<keyword evidence="6" id="KW-1185">Reference proteome</keyword>
<dbReference type="SMART" id="SM00389">
    <property type="entry name" value="HOX"/>
    <property type="match status" value="1"/>
</dbReference>
<comment type="subcellular location">
    <subcellularLocation>
        <location evidence="1 2">Nucleus</location>
    </subcellularLocation>
</comment>
<evidence type="ECO:0000313" key="5">
    <source>
        <dbReference type="EMBL" id="KAK7899143.1"/>
    </source>
</evidence>
<dbReference type="Proteomes" id="UP001460270">
    <property type="component" value="Unassembled WGS sequence"/>
</dbReference>
<keyword evidence="1 2" id="KW-0539">Nucleus</keyword>
<evidence type="ECO:0000259" key="4">
    <source>
        <dbReference type="PROSITE" id="PS50071"/>
    </source>
</evidence>
<dbReference type="EMBL" id="JBBPFD010000014">
    <property type="protein sequence ID" value="KAK7899143.1"/>
    <property type="molecule type" value="Genomic_DNA"/>
</dbReference>
<accession>A0AAW0NGY1</accession>
<feature type="region of interest" description="Disordered" evidence="3">
    <location>
        <begin position="600"/>
        <end position="621"/>
    </location>
</feature>
<dbReference type="GO" id="GO:0000981">
    <property type="term" value="F:DNA-binding transcription factor activity, RNA polymerase II-specific"/>
    <property type="evidence" value="ECO:0007669"/>
    <property type="project" value="TreeGrafter"/>
</dbReference>
<feature type="region of interest" description="Disordered" evidence="3">
    <location>
        <begin position="344"/>
        <end position="387"/>
    </location>
</feature>
<keyword evidence="1 2" id="KW-0371">Homeobox</keyword>
<dbReference type="Gene3D" id="1.10.10.60">
    <property type="entry name" value="Homeodomain-like"/>
    <property type="match status" value="1"/>
</dbReference>
<feature type="domain" description="Homeobox" evidence="4">
    <location>
        <begin position="283"/>
        <end position="343"/>
    </location>
</feature>
<dbReference type="InterPro" id="IPR001356">
    <property type="entry name" value="HD"/>
</dbReference>
<sequence length="812" mass="90025">MDEDCDVSEDFDCSSLLCEEQEDLETRNYQPVDRRREEEGEGETLFNQIKNRKQIEDYEQAEKSENNKEKPDQGESKSLEKADEKVGSAGGADKDIINNEPTTEKMVDNESIEESIEWKDEQKRGRKRRNKKQNERSRCKKSKVISVKGVTKISTQDLEKNLLDSSLEPTVGLMDSSELADSIYLGRGASGVYCPPVTLPVLFSQPPVPIQPAPPALQGPTQLNSPHLHTASQINPQHLEMEINQDFSIRRSIRYSTRDRGRSLAYPVMPGLENIDNCLLPLAPKKKTRTLYSTEQLENLESLFQEDHYPDGEKRKAIAASIGVTPQRIMVWFQNRRAKWRKVERSISAKTEQKESCAGSHSSPSHAQKNVTLPSLPLSSRPPSLTGHFTTKQSQIAPTAPTFPPLFSNVSSSPGELRHTLKSPPIRRASLPLFTTAYNPPNSNPLLLNTLAHTPPLFLDALEVGSSLAHHDTQPLQTDTSSLFDFGEKLDYLTSAQQNNFLYQLQTSFPSSQPQAPAPLPRVSYLTPSPYLTPNPPDSNPTSYLTFAPGGGSTGVVTYSTGGPSFFQSQSTGQVLLQSTGPHGGITAYQSYPWGNMYSQPSLHQRPQCPRSYPSGLGAPRDLQLPPPSAFPSVFVSRDQRLTHTQTLSSSTALPPVSSLRPSRLRAETTPTKAASLLPSQVSPASTQSSPVPPCVKLEYDSPREIHSHFYLISVRARDIARRLVMLLLWDKAMVMVGCGECGEEKEGGGSWDECGHTLTALFLQSASELRLVHWCVMEVCEGSRGIWAGLGREMLRGKEHLCLNGQRFRRL</sequence>
<dbReference type="InterPro" id="IPR009057">
    <property type="entry name" value="Homeodomain-like_sf"/>
</dbReference>
<proteinExistence type="predicted"/>
<name>A0AAW0NGY1_9GOBI</name>
<feature type="compositionally biased region" description="Basic and acidic residues" evidence="3">
    <location>
        <begin position="344"/>
        <end position="355"/>
    </location>
</feature>
<reference evidence="6" key="1">
    <citation type="submission" date="2024-04" db="EMBL/GenBank/DDBJ databases">
        <title>Salinicola lusitanus LLJ914,a marine bacterium isolated from the Okinawa Trough.</title>
        <authorList>
            <person name="Li J."/>
        </authorList>
    </citation>
    <scope>NUCLEOTIDE SEQUENCE [LARGE SCALE GENOMIC DNA]</scope>
</reference>
<feature type="compositionally biased region" description="Low complexity" evidence="3">
    <location>
        <begin position="373"/>
        <end position="385"/>
    </location>
</feature>
<gene>
    <name evidence="5" type="ORF">WMY93_019996</name>
</gene>
<feature type="DNA-binding region" description="Homeobox" evidence="1">
    <location>
        <begin position="285"/>
        <end position="344"/>
    </location>
</feature>
<dbReference type="GO" id="GO:0005634">
    <property type="term" value="C:nucleus"/>
    <property type="evidence" value="ECO:0007669"/>
    <property type="project" value="UniProtKB-SubCell"/>
</dbReference>
<evidence type="ECO:0000256" key="1">
    <source>
        <dbReference type="PROSITE-ProRule" id="PRU00108"/>
    </source>
</evidence>
<dbReference type="GO" id="GO:0000978">
    <property type="term" value="F:RNA polymerase II cis-regulatory region sequence-specific DNA binding"/>
    <property type="evidence" value="ECO:0007669"/>
    <property type="project" value="TreeGrafter"/>
</dbReference>
<keyword evidence="1 2" id="KW-0238">DNA-binding</keyword>
<evidence type="ECO:0000313" key="6">
    <source>
        <dbReference type="Proteomes" id="UP001460270"/>
    </source>
</evidence>
<feature type="compositionally biased region" description="Acidic residues" evidence="3">
    <location>
        <begin position="1"/>
        <end position="12"/>
    </location>
</feature>
<dbReference type="PROSITE" id="PS50071">
    <property type="entry name" value="HOMEOBOX_2"/>
    <property type="match status" value="1"/>
</dbReference>
<dbReference type="Pfam" id="PF00046">
    <property type="entry name" value="Homeodomain"/>
    <property type="match status" value="1"/>
</dbReference>